<reference evidence="2" key="1">
    <citation type="submission" date="2018-05" db="EMBL/GenBank/DDBJ databases">
        <authorList>
            <person name="Lanie J.A."/>
            <person name="Ng W.-L."/>
            <person name="Kazmierczak K.M."/>
            <person name="Andrzejewski T.M."/>
            <person name="Davidsen T.M."/>
            <person name="Wayne K.J."/>
            <person name="Tettelin H."/>
            <person name="Glass J.I."/>
            <person name="Rusch D."/>
            <person name="Podicherti R."/>
            <person name="Tsui H.-C.T."/>
            <person name="Winkler M.E."/>
        </authorList>
    </citation>
    <scope>NUCLEOTIDE SEQUENCE</scope>
</reference>
<name>A0A381U6F6_9ZZZZ</name>
<feature type="region of interest" description="Disordered" evidence="1">
    <location>
        <begin position="145"/>
        <end position="167"/>
    </location>
</feature>
<organism evidence="2">
    <name type="scientific">marine metagenome</name>
    <dbReference type="NCBI Taxonomy" id="408172"/>
    <lineage>
        <taxon>unclassified sequences</taxon>
        <taxon>metagenomes</taxon>
        <taxon>ecological metagenomes</taxon>
    </lineage>
</organism>
<dbReference type="AlphaFoldDB" id="A0A381U6F6"/>
<gene>
    <name evidence="2" type="ORF">METZ01_LOCUS76689</name>
</gene>
<feature type="compositionally biased region" description="Basic and acidic residues" evidence="1">
    <location>
        <begin position="145"/>
        <end position="155"/>
    </location>
</feature>
<evidence type="ECO:0000313" key="2">
    <source>
        <dbReference type="EMBL" id="SVA23835.1"/>
    </source>
</evidence>
<sequence length="167" mass="19876">MAQHDIEIRRYLTWRKKAKGKPISIRLYEVIYIHLTMLWSKMGKPPIKNALYKFVERKEYKEQITTCELFKKLIDEIKSNPSDDGSGYYLPDSGEQISYENMKQLEKEKDFALKELSTNKIVKRYETVFRMCKEYETWALMKKSQQAEDITKQESFESNPSLPLKIS</sequence>
<accession>A0A381U6F6</accession>
<protein>
    <submittedName>
        <fullName evidence="2">Uncharacterized protein</fullName>
    </submittedName>
</protein>
<evidence type="ECO:0000256" key="1">
    <source>
        <dbReference type="SAM" id="MobiDB-lite"/>
    </source>
</evidence>
<dbReference type="EMBL" id="UINC01005834">
    <property type="protein sequence ID" value="SVA23835.1"/>
    <property type="molecule type" value="Genomic_DNA"/>
</dbReference>
<proteinExistence type="predicted"/>